<reference evidence="1 2" key="1">
    <citation type="submission" date="2019-08" db="EMBL/GenBank/DDBJ databases">
        <title>Deep-cultivation of Planctomycetes and their phenomic and genomic characterization uncovers novel biology.</title>
        <authorList>
            <person name="Wiegand S."/>
            <person name="Jogler M."/>
            <person name="Boedeker C."/>
            <person name="Pinto D."/>
            <person name="Vollmers J."/>
            <person name="Rivas-Marin E."/>
            <person name="Kohn T."/>
            <person name="Peeters S.H."/>
            <person name="Heuer A."/>
            <person name="Rast P."/>
            <person name="Oberbeckmann S."/>
            <person name="Bunk B."/>
            <person name="Jeske O."/>
            <person name="Meyerdierks A."/>
            <person name="Storesund J.E."/>
            <person name="Kallscheuer N."/>
            <person name="Luecker S."/>
            <person name="Lage O.M."/>
            <person name="Pohl T."/>
            <person name="Merkel B.J."/>
            <person name="Hornburger P."/>
            <person name="Mueller R.-W."/>
            <person name="Bruemmer F."/>
            <person name="Labrenz M."/>
            <person name="Spormann A.M."/>
            <person name="Op Den Camp H."/>
            <person name="Overmann J."/>
            <person name="Amann R."/>
            <person name="Jetten M.S.M."/>
            <person name="Mascher T."/>
            <person name="Medema M.H."/>
            <person name="Devos D.P."/>
            <person name="Kaster A.-K."/>
            <person name="Ovreas L."/>
            <person name="Rohde M."/>
            <person name="Galperin M.Y."/>
            <person name="Jogler C."/>
        </authorList>
    </citation>
    <scope>NUCLEOTIDE SEQUENCE [LARGE SCALE GENOMIC DNA]</scope>
    <source>
        <strain evidence="1 2">LF1</strain>
    </source>
</reference>
<dbReference type="AlphaFoldDB" id="A0A5B1CM10"/>
<protein>
    <submittedName>
        <fullName evidence="1">Uncharacterized protein</fullName>
    </submittedName>
</protein>
<sequence>MATLDSTALHEFLIQFTDGFSPEWTERGQGTTKVLHWNDSKRDGALSPFGSLTPLPRS</sequence>
<gene>
    <name evidence="1" type="ORF">LF1_34770</name>
</gene>
<organism evidence="1 2">
    <name type="scientific">Rubripirellula obstinata</name>
    <dbReference type="NCBI Taxonomy" id="406547"/>
    <lineage>
        <taxon>Bacteria</taxon>
        <taxon>Pseudomonadati</taxon>
        <taxon>Planctomycetota</taxon>
        <taxon>Planctomycetia</taxon>
        <taxon>Pirellulales</taxon>
        <taxon>Pirellulaceae</taxon>
        <taxon>Rubripirellula</taxon>
    </lineage>
</organism>
<dbReference type="EMBL" id="VRLW01000001">
    <property type="protein sequence ID" value="KAA1260935.1"/>
    <property type="molecule type" value="Genomic_DNA"/>
</dbReference>
<name>A0A5B1CM10_9BACT</name>
<comment type="caution">
    <text evidence="1">The sequence shown here is derived from an EMBL/GenBank/DDBJ whole genome shotgun (WGS) entry which is preliminary data.</text>
</comment>
<accession>A0A5B1CM10</accession>
<dbReference type="Proteomes" id="UP000322699">
    <property type="component" value="Unassembled WGS sequence"/>
</dbReference>
<evidence type="ECO:0000313" key="1">
    <source>
        <dbReference type="EMBL" id="KAA1260935.1"/>
    </source>
</evidence>
<keyword evidence="2" id="KW-1185">Reference proteome</keyword>
<evidence type="ECO:0000313" key="2">
    <source>
        <dbReference type="Proteomes" id="UP000322699"/>
    </source>
</evidence>
<proteinExistence type="predicted"/>